<evidence type="ECO:0000313" key="4">
    <source>
        <dbReference type="Proteomes" id="UP000013638"/>
    </source>
</evidence>
<dbReference type="SUPFAM" id="SSF52540">
    <property type="entry name" value="P-loop containing nucleoside triphosphate hydrolases"/>
    <property type="match status" value="1"/>
</dbReference>
<name>R3L4R7_ENTFL</name>
<dbReference type="InterPro" id="IPR006935">
    <property type="entry name" value="Helicase/UvrB_N"/>
</dbReference>
<accession>R3L4R7</accession>
<evidence type="ECO:0000259" key="2">
    <source>
        <dbReference type="Pfam" id="PF10593"/>
    </source>
</evidence>
<dbReference type="GO" id="GO:0016787">
    <property type="term" value="F:hydrolase activity"/>
    <property type="evidence" value="ECO:0007669"/>
    <property type="project" value="InterPro"/>
</dbReference>
<evidence type="ECO:0008006" key="5">
    <source>
        <dbReference type="Google" id="ProtNLM"/>
    </source>
</evidence>
<dbReference type="AlphaFoldDB" id="R3L4R7"/>
<proteinExistence type="predicted"/>
<dbReference type="EMBL" id="ASDZ01000007">
    <property type="protein sequence ID" value="EOK15794.1"/>
    <property type="molecule type" value="Genomic_DNA"/>
</dbReference>
<dbReference type="InterPro" id="IPR027417">
    <property type="entry name" value="P-loop_NTPase"/>
</dbReference>
<evidence type="ECO:0000313" key="3">
    <source>
        <dbReference type="EMBL" id="EOK15794.1"/>
    </source>
</evidence>
<comment type="caution">
    <text evidence="3">The sequence shown here is derived from an EMBL/GenBank/DDBJ whole genome shotgun (WGS) entry which is preliminary data.</text>
</comment>
<dbReference type="GO" id="GO:0005524">
    <property type="term" value="F:ATP binding"/>
    <property type="evidence" value="ECO:0007669"/>
    <property type="project" value="InterPro"/>
</dbReference>
<dbReference type="Proteomes" id="UP000013638">
    <property type="component" value="Unassembled WGS sequence"/>
</dbReference>
<dbReference type="Pfam" id="PF10593">
    <property type="entry name" value="Z1"/>
    <property type="match status" value="1"/>
</dbReference>
<reference evidence="3 4" key="1">
    <citation type="submission" date="2013-02" db="EMBL/GenBank/DDBJ databases">
        <title>The Genome Sequence of Enterococcus faecalis ATCC_6055.</title>
        <authorList>
            <consortium name="The Broad Institute Genome Sequencing Platform"/>
            <consortium name="The Broad Institute Genome Sequencing Center for Infectious Disease"/>
            <person name="Earl A.M."/>
            <person name="Gilmore M.S."/>
            <person name="Lebreton F."/>
            <person name="Walker B."/>
            <person name="Young S.K."/>
            <person name="Zeng Q."/>
            <person name="Gargeya S."/>
            <person name="Fitzgerald M."/>
            <person name="Haas B."/>
            <person name="Abouelleil A."/>
            <person name="Alvarado L."/>
            <person name="Arachchi H.M."/>
            <person name="Berlin A.M."/>
            <person name="Chapman S.B."/>
            <person name="Dewar J."/>
            <person name="Goldberg J."/>
            <person name="Griggs A."/>
            <person name="Gujja S."/>
            <person name="Hansen M."/>
            <person name="Howarth C."/>
            <person name="Imamovic A."/>
            <person name="Larimer J."/>
            <person name="McCowan C."/>
            <person name="Murphy C."/>
            <person name="Neiman D."/>
            <person name="Pearson M."/>
            <person name="Priest M."/>
            <person name="Roberts A."/>
            <person name="Saif S."/>
            <person name="Shea T."/>
            <person name="Sisk P."/>
            <person name="Sykes S."/>
            <person name="Wortman J."/>
            <person name="Nusbaum C."/>
            <person name="Birren B."/>
        </authorList>
    </citation>
    <scope>NUCLEOTIDE SEQUENCE [LARGE SCALE GENOMIC DNA]</scope>
    <source>
        <strain evidence="3 4">ATCC 6055</strain>
    </source>
</reference>
<dbReference type="HOGENOM" id="CLU_007800_1_0_9"/>
<feature type="domain" description="Helicase/UvrB N-terminal" evidence="1">
    <location>
        <begin position="105"/>
        <end position="316"/>
    </location>
</feature>
<protein>
    <recommendedName>
        <fullName evidence="5">Endonuclease Z1 domain-containing protein</fullName>
    </recommendedName>
</protein>
<evidence type="ECO:0000259" key="1">
    <source>
        <dbReference type="Pfam" id="PF04851"/>
    </source>
</evidence>
<dbReference type="RefSeq" id="WP_010828540.1">
    <property type="nucleotide sequence ID" value="NZ_KB944851.1"/>
</dbReference>
<dbReference type="InterPro" id="IPR018310">
    <property type="entry name" value="Put_endonuclease_Z1-dom"/>
</dbReference>
<dbReference type="PATRIC" id="fig|1169311.3.peg.498"/>
<gene>
    <name evidence="3" type="ORF">WOU_00510</name>
</gene>
<dbReference type="Pfam" id="PF04851">
    <property type="entry name" value="ResIII"/>
    <property type="match status" value="1"/>
</dbReference>
<dbReference type="GO" id="GO:0003677">
    <property type="term" value="F:DNA binding"/>
    <property type="evidence" value="ECO:0007669"/>
    <property type="project" value="InterPro"/>
</dbReference>
<organism evidence="3 4">
    <name type="scientific">Enterococcus faecalis ATCC 6055</name>
    <dbReference type="NCBI Taxonomy" id="1169311"/>
    <lineage>
        <taxon>Bacteria</taxon>
        <taxon>Bacillati</taxon>
        <taxon>Bacillota</taxon>
        <taxon>Bacilli</taxon>
        <taxon>Lactobacillales</taxon>
        <taxon>Enterococcaceae</taxon>
        <taxon>Enterococcus</taxon>
    </lineage>
</organism>
<feature type="domain" description="Putative endonuclease Z1" evidence="2">
    <location>
        <begin position="398"/>
        <end position="625"/>
    </location>
</feature>
<sequence length="899" mass="102936">MANGETFSSMLMSIISSVQTEPELIDLAENLKISPIFKDLTDDEFNDAVNLALETIKISFGESFTIEANEKHKPWFDNYYKDLGVTRWDRYDDYLRNQKNFAPAVMQSMKENLFKITDLLGNPNGDNFKRKGLVVGDVQSGKTANYVGLMNLATDAKYKLVIVLTGTTNTLREQTQIRIDEGLGRGTNSKGVKAIRNVQYKDFGDPVYLTSPEDDFKASSRKNFGLSLESTNTPIIIVTKKNVSSLKNIYNWLEEYSKKQNNTQIDSSVLLIDDEADFASVNTKKEDDNPTAINSRIREIIELFTKSSYIGFTATPYANIFIDPKSEGDMLGQDLFPKDYIYVLGESSEYVGIQSIFSDDEEVAVNKKMLIPLSEDEVSTYLPLKHKKYDMFTTLAPSMIDAINLFLISNVIRDFRGQTASHRSMLFNVSRFTDMHQRIKVVVNEYLEKVKRDIRLYGKLDLNEALTHDSIISLKSSYEKYYNDLEDNYSFDEILHNMNDSIYRIHTGIVNKDSKEVDYLLNEDEGERVIVIGGFALSRGLTLEGLTISYYWRNSVMYDSLLQMGRWFGYRNGYKDLCKIFMERDVISDFKFIAMATQELKEDLEINSKRGLTPMQFGIKVRSGQVGLIITARNKMRTGEKVTTRVNYSKAIIETLTFSVLDDEHNKRNKKIIQYFVEEHKSKITTLLDPSERRANKVKGISDVPKSEIVKLIENYIAEPGSKFDPNLIRHWLLENNDEQLDKWDVVFPTGELKSTDTNFDYGNGIDGNSSLRKVYVFNEEDGIVKRDNSRLGSPNDGRFGLSNPEIELVKSWHKRAPEKTISQIEYFDERLKRKPLLAVYSVIPHTEEESSIKENIDKITKPISLLSIGIPDLGGNSKFVNYTVNKIYQDKGIEREEE</sequence>
<dbReference type="Gene3D" id="3.40.50.300">
    <property type="entry name" value="P-loop containing nucleotide triphosphate hydrolases"/>
    <property type="match status" value="1"/>
</dbReference>